<evidence type="ECO:0000313" key="6">
    <source>
        <dbReference type="EMBL" id="GLR18991.1"/>
    </source>
</evidence>
<dbReference type="InterPro" id="IPR036509">
    <property type="entry name" value="Met_Sox_Rdtase_MsrA_sf"/>
</dbReference>
<comment type="similarity">
    <text evidence="4">Belongs to the MsrA Met sulfoxide reductase family.</text>
</comment>
<dbReference type="EMBL" id="BSOH01000023">
    <property type="protein sequence ID" value="GLR18991.1"/>
    <property type="molecule type" value="Genomic_DNA"/>
</dbReference>
<dbReference type="Proteomes" id="UP001156666">
    <property type="component" value="Unassembled WGS sequence"/>
</dbReference>
<dbReference type="GO" id="GO:0008113">
    <property type="term" value="F:peptide-methionine (S)-S-oxide reductase activity"/>
    <property type="evidence" value="ECO:0007669"/>
    <property type="project" value="UniProtKB-UniRule"/>
</dbReference>
<evidence type="ECO:0000256" key="1">
    <source>
        <dbReference type="ARBA" id="ARBA00023002"/>
    </source>
</evidence>
<accession>A0AA37SQ79</accession>
<sequence>MNIKRLIIGGGCFWCTEAIFTEVDGVEKVVSGYSGGQVENPSYREVCGGRTGHAEVVEITYNSDVVSIENLLLIHLVTHDPTTLNRQGADRGTQYRSIIFYADEAEKRIAEKVMLEVQTAYDDPIVTALKPVETFYKAEAEHQDYYKNNANAGYCQAVIAPKLTKFRKIYQKLKK</sequence>
<keyword evidence="1 4" id="KW-0560">Oxidoreductase</keyword>
<evidence type="ECO:0000256" key="2">
    <source>
        <dbReference type="ARBA" id="ARBA00047806"/>
    </source>
</evidence>
<comment type="function">
    <text evidence="4">Has an important function as a repair enzyme for proteins that have been inactivated by oxidation. Catalyzes the reversible oxidation-reduction of methionine sulfoxide in proteins to methionine.</text>
</comment>
<feature type="domain" description="Peptide methionine sulphoxide reductase MsrA" evidence="5">
    <location>
        <begin position="6"/>
        <end position="156"/>
    </location>
</feature>
<comment type="caution">
    <text evidence="6">The sequence shown here is derived from an EMBL/GenBank/DDBJ whole genome shotgun (WGS) entry which is preliminary data.</text>
</comment>
<gene>
    <name evidence="6" type="primary">msrA1</name>
    <name evidence="4" type="synonym">msrA</name>
    <name evidence="6" type="ORF">GCM10007940_36070</name>
</gene>
<dbReference type="Gene3D" id="3.30.1060.10">
    <property type="entry name" value="Peptide methionine sulphoxide reductase MsrA"/>
    <property type="match status" value="1"/>
</dbReference>
<protein>
    <recommendedName>
        <fullName evidence="4">Peptide methionine sulfoxide reductase MsrA</fullName>
        <shortName evidence="4">Protein-methionine-S-oxide reductase</shortName>
        <ecNumber evidence="4">1.8.4.11</ecNumber>
    </recommendedName>
    <alternativeName>
        <fullName evidence="4">Peptide-methionine (S)-S-oxide reductase</fullName>
        <shortName evidence="4">Peptide Met(O) reductase</shortName>
    </alternativeName>
</protein>
<proteinExistence type="inferred from homology"/>
<dbReference type="AlphaFoldDB" id="A0AA37SQ79"/>
<dbReference type="EC" id="1.8.4.11" evidence="4"/>
<evidence type="ECO:0000256" key="4">
    <source>
        <dbReference type="HAMAP-Rule" id="MF_01401"/>
    </source>
</evidence>
<dbReference type="HAMAP" id="MF_01401">
    <property type="entry name" value="MsrA"/>
    <property type="match status" value="1"/>
</dbReference>
<organism evidence="6 7">
    <name type="scientific">Portibacter lacus</name>
    <dbReference type="NCBI Taxonomy" id="1099794"/>
    <lineage>
        <taxon>Bacteria</taxon>
        <taxon>Pseudomonadati</taxon>
        <taxon>Bacteroidota</taxon>
        <taxon>Saprospiria</taxon>
        <taxon>Saprospirales</taxon>
        <taxon>Haliscomenobacteraceae</taxon>
        <taxon>Portibacter</taxon>
    </lineage>
</organism>
<dbReference type="RefSeq" id="WP_235292936.1">
    <property type="nucleotide sequence ID" value="NZ_BSOH01000023.1"/>
</dbReference>
<reference evidence="6" key="1">
    <citation type="journal article" date="2014" name="Int. J. Syst. Evol. Microbiol.">
        <title>Complete genome sequence of Corynebacterium casei LMG S-19264T (=DSM 44701T), isolated from a smear-ripened cheese.</title>
        <authorList>
            <consortium name="US DOE Joint Genome Institute (JGI-PGF)"/>
            <person name="Walter F."/>
            <person name="Albersmeier A."/>
            <person name="Kalinowski J."/>
            <person name="Ruckert C."/>
        </authorList>
    </citation>
    <scope>NUCLEOTIDE SEQUENCE</scope>
    <source>
        <strain evidence="6">NBRC 108769</strain>
    </source>
</reference>
<dbReference type="NCBIfam" id="TIGR00401">
    <property type="entry name" value="msrA"/>
    <property type="match status" value="1"/>
</dbReference>
<dbReference type="SUPFAM" id="SSF55068">
    <property type="entry name" value="Peptide methionine sulfoxide reductase"/>
    <property type="match status" value="1"/>
</dbReference>
<dbReference type="InterPro" id="IPR002569">
    <property type="entry name" value="Met_Sox_Rdtase_MsrA_dom"/>
</dbReference>
<feature type="active site" evidence="4">
    <location>
        <position position="12"/>
    </location>
</feature>
<comment type="catalytic activity">
    <reaction evidence="3 4">
        <text>[thioredoxin]-disulfide + L-methionine + H2O = L-methionine (S)-S-oxide + [thioredoxin]-dithiol</text>
        <dbReference type="Rhea" id="RHEA:19993"/>
        <dbReference type="Rhea" id="RHEA-COMP:10698"/>
        <dbReference type="Rhea" id="RHEA-COMP:10700"/>
        <dbReference type="ChEBI" id="CHEBI:15377"/>
        <dbReference type="ChEBI" id="CHEBI:29950"/>
        <dbReference type="ChEBI" id="CHEBI:50058"/>
        <dbReference type="ChEBI" id="CHEBI:57844"/>
        <dbReference type="ChEBI" id="CHEBI:58772"/>
        <dbReference type="EC" id="1.8.4.11"/>
    </reaction>
</comment>
<evidence type="ECO:0000259" key="5">
    <source>
        <dbReference type="Pfam" id="PF01625"/>
    </source>
</evidence>
<evidence type="ECO:0000256" key="3">
    <source>
        <dbReference type="ARBA" id="ARBA00048782"/>
    </source>
</evidence>
<dbReference type="PANTHER" id="PTHR43774">
    <property type="entry name" value="PEPTIDE METHIONINE SULFOXIDE REDUCTASE"/>
    <property type="match status" value="1"/>
</dbReference>
<dbReference type="PANTHER" id="PTHR43774:SF1">
    <property type="entry name" value="PEPTIDE METHIONINE SULFOXIDE REDUCTASE MSRA 2"/>
    <property type="match status" value="1"/>
</dbReference>
<reference evidence="6" key="2">
    <citation type="submission" date="2023-01" db="EMBL/GenBank/DDBJ databases">
        <title>Draft genome sequence of Portibacter lacus strain NBRC 108769.</title>
        <authorList>
            <person name="Sun Q."/>
            <person name="Mori K."/>
        </authorList>
    </citation>
    <scope>NUCLEOTIDE SEQUENCE</scope>
    <source>
        <strain evidence="6">NBRC 108769</strain>
    </source>
</reference>
<name>A0AA37SQ79_9BACT</name>
<dbReference type="Pfam" id="PF01625">
    <property type="entry name" value="PMSR"/>
    <property type="match status" value="1"/>
</dbReference>
<evidence type="ECO:0000313" key="7">
    <source>
        <dbReference type="Proteomes" id="UP001156666"/>
    </source>
</evidence>
<comment type="catalytic activity">
    <reaction evidence="2 4">
        <text>L-methionyl-[protein] + [thioredoxin]-disulfide + H2O = L-methionyl-(S)-S-oxide-[protein] + [thioredoxin]-dithiol</text>
        <dbReference type="Rhea" id="RHEA:14217"/>
        <dbReference type="Rhea" id="RHEA-COMP:10698"/>
        <dbReference type="Rhea" id="RHEA-COMP:10700"/>
        <dbReference type="Rhea" id="RHEA-COMP:12313"/>
        <dbReference type="Rhea" id="RHEA-COMP:12315"/>
        <dbReference type="ChEBI" id="CHEBI:15377"/>
        <dbReference type="ChEBI" id="CHEBI:16044"/>
        <dbReference type="ChEBI" id="CHEBI:29950"/>
        <dbReference type="ChEBI" id="CHEBI:44120"/>
        <dbReference type="ChEBI" id="CHEBI:50058"/>
        <dbReference type="EC" id="1.8.4.11"/>
    </reaction>
</comment>
<keyword evidence="7" id="KW-1185">Reference proteome</keyword>